<dbReference type="STRING" id="1230383.M5ER69"/>
<protein>
    <recommendedName>
        <fullName evidence="1">Large ribosomal subunit protein mL59 domain-containing protein</fullName>
    </recommendedName>
</protein>
<feature type="domain" description="Large ribosomal subunit protein mL59" evidence="1">
    <location>
        <begin position="30"/>
        <end position="185"/>
    </location>
</feature>
<dbReference type="OrthoDB" id="18529at2759"/>
<keyword evidence="3" id="KW-1185">Reference proteome</keyword>
<dbReference type="VEuPathDB" id="FungiDB:MSYG_3282"/>
<evidence type="ECO:0000313" key="2">
    <source>
        <dbReference type="EMBL" id="SHO78933.1"/>
    </source>
</evidence>
<dbReference type="PANTHER" id="PTHR28041">
    <property type="entry name" value="54S RIBOSOMAL PROTEIN L25, MITOCHONDRIAL"/>
    <property type="match status" value="1"/>
</dbReference>
<dbReference type="PANTHER" id="PTHR28041:SF1">
    <property type="entry name" value="LARGE RIBOSOMAL SUBUNIT PROTEIN ML59"/>
    <property type="match status" value="1"/>
</dbReference>
<evidence type="ECO:0000313" key="3">
    <source>
        <dbReference type="Proteomes" id="UP000186303"/>
    </source>
</evidence>
<dbReference type="InterPro" id="IPR040922">
    <property type="entry name" value="Ribosomal_mL59_dom"/>
</dbReference>
<dbReference type="InterPro" id="IPR037507">
    <property type="entry name" value="Ribosomal_mL59"/>
</dbReference>
<dbReference type="HOGENOM" id="CLU_1251140_0_0_1"/>
<gene>
    <name evidence="2" type="ORF">MSYG_3282</name>
</gene>
<dbReference type="KEGG" id="msym:MSY001_3010"/>
<dbReference type="AlphaFoldDB" id="M5ER69"/>
<accession>M5ER69</accession>
<proteinExistence type="predicted"/>
<dbReference type="GO" id="GO:0005762">
    <property type="term" value="C:mitochondrial large ribosomal subunit"/>
    <property type="evidence" value="ECO:0007669"/>
    <property type="project" value="InterPro"/>
</dbReference>
<organism evidence="2 3">
    <name type="scientific">Malassezia sympodialis (strain ATCC 42132)</name>
    <name type="common">Atopic eczema-associated yeast</name>
    <dbReference type="NCBI Taxonomy" id="1230383"/>
    <lineage>
        <taxon>Eukaryota</taxon>
        <taxon>Fungi</taxon>
        <taxon>Dikarya</taxon>
        <taxon>Basidiomycota</taxon>
        <taxon>Ustilaginomycotina</taxon>
        <taxon>Malasseziomycetes</taxon>
        <taxon>Malasseziales</taxon>
        <taxon>Malasseziaceae</taxon>
        <taxon>Malassezia</taxon>
    </lineage>
</organism>
<reference evidence="3" key="1">
    <citation type="journal article" date="2017" name="Nucleic Acids Res.">
        <title>Proteogenomics produces comprehensive and highly accurate protein-coding gene annotation in a complete genome assembly of Malassezia sympodialis.</title>
        <authorList>
            <person name="Zhu Y."/>
            <person name="Engstroem P.G."/>
            <person name="Tellgren-Roth C."/>
            <person name="Baudo C.D."/>
            <person name="Kennell J.C."/>
            <person name="Sun S."/>
            <person name="Billmyre R.B."/>
            <person name="Schroeder M.S."/>
            <person name="Andersson A."/>
            <person name="Holm T."/>
            <person name="Sigurgeirsson B."/>
            <person name="Wu G."/>
            <person name="Sankaranarayanan S.R."/>
            <person name="Siddharthan R."/>
            <person name="Sanyal K."/>
            <person name="Lundeberg J."/>
            <person name="Nystedt B."/>
            <person name="Boekhout T."/>
            <person name="Dawson T.L. Jr."/>
            <person name="Heitman J."/>
            <person name="Scheynius A."/>
            <person name="Lehtioe J."/>
        </authorList>
    </citation>
    <scope>NUCLEOTIDE SEQUENCE [LARGE SCALE GENOMIC DNA]</scope>
    <source>
        <strain evidence="3">ATCC 42132</strain>
    </source>
</reference>
<sequence>MALRATPALRRGTPAELMQGFRRWGASVYARTANVSVAPGEAPVSDMSKKAFEHWRNSETGRWNPPKYSLRRQAQLVRAAYAVEQPELVKASPKYARYMRRWESMPTHEVFTGFPAVQWPQLSAADDAREAERIARTFSQHGPYAGRARARMFKGKKGDRASRSRQRVVEENMRTIDETIQEWREDKAAARAKAKPVSPL</sequence>
<dbReference type="Proteomes" id="UP000186303">
    <property type="component" value="Chromosome 5"/>
</dbReference>
<dbReference type="RefSeq" id="XP_018741510.1">
    <property type="nucleotide sequence ID" value="XM_018884896.1"/>
</dbReference>
<evidence type="ECO:0000259" key="1">
    <source>
        <dbReference type="Pfam" id="PF18126"/>
    </source>
</evidence>
<dbReference type="EMBL" id="LT671825">
    <property type="protein sequence ID" value="SHO78933.1"/>
    <property type="molecule type" value="Genomic_DNA"/>
</dbReference>
<name>M5ER69_MALS4</name>
<dbReference type="OMA" id="CWAPPKY"/>
<dbReference type="GO" id="GO:0003735">
    <property type="term" value="F:structural constituent of ribosome"/>
    <property type="evidence" value="ECO:0007669"/>
    <property type="project" value="InterPro"/>
</dbReference>
<dbReference type="Pfam" id="PF18126">
    <property type="entry name" value="Mitoc_mL59"/>
    <property type="match status" value="1"/>
</dbReference>